<dbReference type="InterPro" id="IPR016181">
    <property type="entry name" value="Acyl_CoA_acyltransferase"/>
</dbReference>
<dbReference type="CDD" id="cd04301">
    <property type="entry name" value="NAT_SF"/>
    <property type="match status" value="1"/>
</dbReference>
<proteinExistence type="predicted"/>
<accession>H8FX06</accession>
<protein>
    <submittedName>
        <fullName evidence="4">Putative GCN5-related N-acetyltransferase</fullName>
    </submittedName>
</protein>
<dbReference type="eggNOG" id="COG0456">
    <property type="taxonomic scope" value="Bacteria"/>
</dbReference>
<evidence type="ECO:0000313" key="5">
    <source>
        <dbReference type="Proteomes" id="UP000004169"/>
    </source>
</evidence>
<evidence type="ECO:0000313" key="4">
    <source>
        <dbReference type="EMBL" id="CCG42894.1"/>
    </source>
</evidence>
<sequence>MDIRFGTADDIAFIADFIVAAGAGIFEQVFEGVLPGVKANDVLRMAVSDSNASLHFSNALLAEEQGRIAAMVLAYPSDEYGLPTMAKILIPKKRLQPLRPLFESRLPLSWYINTVAVDPAFRSRGLARLLLQTLGDTAEQCGIRSLTLHAWSGNLSACNLYRSLGFDVVGRVAIEPFDRQMHEGPMLLMQAPLPLLTASPQQAIG</sequence>
<evidence type="ECO:0000256" key="1">
    <source>
        <dbReference type="ARBA" id="ARBA00022679"/>
    </source>
</evidence>
<comment type="caution">
    <text evidence="4">The sequence shown here is derived from an EMBL/GenBank/DDBJ whole genome shotgun (WGS) entry which is preliminary data.</text>
</comment>
<dbReference type="InterPro" id="IPR000182">
    <property type="entry name" value="GNAT_dom"/>
</dbReference>
<organism evidence="4 5">
    <name type="scientific">Magnetospirillum molischianum DSM 120</name>
    <dbReference type="NCBI Taxonomy" id="1150626"/>
    <lineage>
        <taxon>Bacteria</taxon>
        <taxon>Pseudomonadati</taxon>
        <taxon>Pseudomonadota</taxon>
        <taxon>Alphaproteobacteria</taxon>
        <taxon>Rhodospirillales</taxon>
        <taxon>Rhodospirillaceae</taxon>
        <taxon>Magnetospirillum</taxon>
    </lineage>
</organism>
<evidence type="ECO:0000256" key="2">
    <source>
        <dbReference type="ARBA" id="ARBA00023315"/>
    </source>
</evidence>
<keyword evidence="2" id="KW-0012">Acyltransferase</keyword>
<keyword evidence="5" id="KW-1185">Reference proteome</keyword>
<evidence type="ECO:0000259" key="3">
    <source>
        <dbReference type="PROSITE" id="PS51186"/>
    </source>
</evidence>
<dbReference type="SUPFAM" id="SSF55729">
    <property type="entry name" value="Acyl-CoA N-acyltransferases (Nat)"/>
    <property type="match status" value="1"/>
</dbReference>
<dbReference type="InterPro" id="IPR050680">
    <property type="entry name" value="YpeA/RimI_acetyltransf"/>
</dbReference>
<dbReference type="PANTHER" id="PTHR43420:SF51">
    <property type="entry name" value="PEPTIDYL-LYSINE N-ACETYLTRANSFERASE YIAC"/>
    <property type="match status" value="1"/>
</dbReference>
<dbReference type="PROSITE" id="PS51186">
    <property type="entry name" value="GNAT"/>
    <property type="match status" value="1"/>
</dbReference>
<dbReference type="EMBL" id="CAHP01000047">
    <property type="protein sequence ID" value="CCG42894.1"/>
    <property type="molecule type" value="Genomic_DNA"/>
</dbReference>
<dbReference type="Proteomes" id="UP000004169">
    <property type="component" value="Unassembled WGS sequence"/>
</dbReference>
<feature type="domain" description="N-acetyltransferase" evidence="3">
    <location>
        <begin position="1"/>
        <end position="194"/>
    </location>
</feature>
<dbReference type="Gene3D" id="3.40.630.30">
    <property type="match status" value="1"/>
</dbReference>
<dbReference type="STRING" id="1150626.PHAMO_510008"/>
<dbReference type="GO" id="GO:0016747">
    <property type="term" value="F:acyltransferase activity, transferring groups other than amino-acyl groups"/>
    <property type="evidence" value="ECO:0007669"/>
    <property type="project" value="InterPro"/>
</dbReference>
<name>H8FX06_MAGML</name>
<reference evidence="4 5" key="1">
    <citation type="journal article" date="2012" name="J. Bacteriol.">
        <title>Draft Genome Sequence of the Purple Photosynthetic Bacterium Phaeospirillum molischianum DSM120, a Particularly Versatile Bacterium.</title>
        <authorList>
            <person name="Duquesne K."/>
            <person name="Prima V."/>
            <person name="Ji B."/>
            <person name="Rouy Z."/>
            <person name="Medigue C."/>
            <person name="Talla E."/>
            <person name="Sturgis J.N."/>
        </authorList>
    </citation>
    <scope>NUCLEOTIDE SEQUENCE [LARGE SCALE GENOMIC DNA]</scope>
    <source>
        <strain evidence="5">DSM120</strain>
    </source>
</reference>
<dbReference type="PANTHER" id="PTHR43420">
    <property type="entry name" value="ACETYLTRANSFERASE"/>
    <property type="match status" value="1"/>
</dbReference>
<dbReference type="RefSeq" id="WP_002730758.1">
    <property type="nucleotide sequence ID" value="NZ_CAHP01000047.1"/>
</dbReference>
<dbReference type="AlphaFoldDB" id="H8FX06"/>
<gene>
    <name evidence="4" type="ORF">PHAMO_510008</name>
</gene>
<keyword evidence="1 4" id="KW-0808">Transferase</keyword>
<dbReference type="OrthoDB" id="7301318at2"/>
<dbReference type="Pfam" id="PF00583">
    <property type="entry name" value="Acetyltransf_1"/>
    <property type="match status" value="1"/>
</dbReference>